<dbReference type="PANTHER" id="PTHR42951:SF4">
    <property type="entry name" value="ACYL-COENZYME A THIOESTERASE MBLAC2"/>
    <property type="match status" value="1"/>
</dbReference>
<dbReference type="PANTHER" id="PTHR42951">
    <property type="entry name" value="METALLO-BETA-LACTAMASE DOMAIN-CONTAINING"/>
    <property type="match status" value="1"/>
</dbReference>
<evidence type="ECO:0000313" key="5">
    <source>
        <dbReference type="Proteomes" id="UP000002724"/>
    </source>
</evidence>
<dbReference type="KEGG" id="pph:Ppha_2858"/>
<dbReference type="InterPro" id="IPR036866">
    <property type="entry name" value="RibonucZ/Hydroxyglut_hydro"/>
</dbReference>
<dbReference type="RefSeq" id="WP_012509472.1">
    <property type="nucleotide sequence ID" value="NC_011060.1"/>
</dbReference>
<dbReference type="AlphaFoldDB" id="B4SH16"/>
<dbReference type="Gene3D" id="3.60.15.10">
    <property type="entry name" value="Ribonuclease Z/Hydroxyacylglutathione hydrolase-like"/>
    <property type="match status" value="1"/>
</dbReference>
<evidence type="ECO:0000259" key="3">
    <source>
        <dbReference type="SMART" id="SM00849"/>
    </source>
</evidence>
<dbReference type="GO" id="GO:0017001">
    <property type="term" value="P:antibiotic catabolic process"/>
    <property type="evidence" value="ECO:0007669"/>
    <property type="project" value="UniProtKB-ARBA"/>
</dbReference>
<keyword evidence="5" id="KW-1185">Reference proteome</keyword>
<dbReference type="HOGENOM" id="CLU_056342_0_1_10"/>
<dbReference type="Proteomes" id="UP000002724">
    <property type="component" value="Chromosome"/>
</dbReference>
<dbReference type="CDD" id="cd16282">
    <property type="entry name" value="metallo-hydrolase-like_MBL-fold"/>
    <property type="match status" value="1"/>
</dbReference>
<organism evidence="4 5">
    <name type="scientific">Pelodictyon phaeoclathratiforme (strain DSM 5477 / BU-1)</name>
    <dbReference type="NCBI Taxonomy" id="324925"/>
    <lineage>
        <taxon>Bacteria</taxon>
        <taxon>Pseudomonadati</taxon>
        <taxon>Chlorobiota</taxon>
        <taxon>Chlorobiia</taxon>
        <taxon>Chlorobiales</taxon>
        <taxon>Chlorobiaceae</taxon>
        <taxon>Chlorobium/Pelodictyon group</taxon>
        <taxon>Pelodictyon</taxon>
    </lineage>
</organism>
<accession>B4SH16</accession>
<protein>
    <submittedName>
        <fullName evidence="4">Beta-lactamase domain protein</fullName>
    </submittedName>
</protein>
<sequence length="337" mass="37316">MNIYRGEDFGVAESICRALRDFSSHETMKFMRYLIVLFIAALLLKPPSLFAGESLALQKVVPDVYAIIGGLDNRTAENLGNNATFGFVVTSSGVILIDSGASWKGAEHIDSLVRSVTGKPVTHVINTGGQDHRWLGNGYFKSHGAKIIAHEEAVKDQKFRASDQLSMLQNLVGAEGMRGTEPVFADEVFSNELRLTIGGKTLLLQHHGWAHTPGDSFVWLPSEKIVFSGDIVYMERLPGVQEHSRSKSWLEVFDALAALHPRIVIPGHGHPASLEKASYDTRRYLSFIRKAVSDYRASGGDATGIRSIDQTMFRYLGNYDALSGRNALQVYNEMEWE</sequence>
<dbReference type="eggNOG" id="COG0491">
    <property type="taxonomic scope" value="Bacteria"/>
</dbReference>
<evidence type="ECO:0000256" key="2">
    <source>
        <dbReference type="SAM" id="Phobius"/>
    </source>
</evidence>
<dbReference type="STRING" id="324925.Ppha_2858"/>
<proteinExistence type="inferred from homology"/>
<gene>
    <name evidence="4" type="ordered locus">Ppha_2858</name>
</gene>
<evidence type="ECO:0000256" key="1">
    <source>
        <dbReference type="ARBA" id="ARBA00005250"/>
    </source>
</evidence>
<feature type="transmembrane region" description="Helical" evidence="2">
    <location>
        <begin position="30"/>
        <end position="50"/>
    </location>
</feature>
<feature type="domain" description="Metallo-beta-lactamase" evidence="3">
    <location>
        <begin position="83"/>
        <end position="268"/>
    </location>
</feature>
<dbReference type="OrthoDB" id="9769598at2"/>
<dbReference type="Pfam" id="PF00753">
    <property type="entry name" value="Lactamase_B"/>
    <property type="match status" value="1"/>
</dbReference>
<name>B4SH16_PELPB</name>
<reference evidence="4 5" key="1">
    <citation type="submission" date="2008-06" db="EMBL/GenBank/DDBJ databases">
        <title>Complete sequence of Pelodictyon phaeoclathratiforme BU-1.</title>
        <authorList>
            <consortium name="US DOE Joint Genome Institute"/>
            <person name="Lucas S."/>
            <person name="Copeland A."/>
            <person name="Lapidus A."/>
            <person name="Glavina del Rio T."/>
            <person name="Dalin E."/>
            <person name="Tice H."/>
            <person name="Bruce D."/>
            <person name="Goodwin L."/>
            <person name="Pitluck S."/>
            <person name="Schmutz J."/>
            <person name="Larimer F."/>
            <person name="Land M."/>
            <person name="Hauser L."/>
            <person name="Kyrpides N."/>
            <person name="Mikhailova N."/>
            <person name="Liu Z."/>
            <person name="Li T."/>
            <person name="Zhao F."/>
            <person name="Overmann J."/>
            <person name="Bryant D.A."/>
            <person name="Richardson P."/>
        </authorList>
    </citation>
    <scope>NUCLEOTIDE SEQUENCE [LARGE SCALE GENOMIC DNA]</scope>
    <source>
        <strain evidence="5">DSM 5477 / BU-1</strain>
    </source>
</reference>
<keyword evidence="2" id="KW-0472">Membrane</keyword>
<evidence type="ECO:0000313" key="4">
    <source>
        <dbReference type="EMBL" id="ACF45004.1"/>
    </source>
</evidence>
<keyword evidence="2" id="KW-0812">Transmembrane</keyword>
<comment type="similarity">
    <text evidence="1">Belongs to the metallo-beta-lactamase superfamily. Class-B beta-lactamase family.</text>
</comment>
<dbReference type="InterPro" id="IPR001279">
    <property type="entry name" value="Metallo-B-lactamas"/>
</dbReference>
<keyword evidence="2" id="KW-1133">Transmembrane helix</keyword>
<dbReference type="EMBL" id="CP001110">
    <property type="protein sequence ID" value="ACF45004.1"/>
    <property type="molecule type" value="Genomic_DNA"/>
</dbReference>
<dbReference type="SMART" id="SM00849">
    <property type="entry name" value="Lactamase_B"/>
    <property type="match status" value="1"/>
</dbReference>
<dbReference type="InterPro" id="IPR050855">
    <property type="entry name" value="NDM-1-like"/>
</dbReference>
<dbReference type="SUPFAM" id="SSF56281">
    <property type="entry name" value="Metallo-hydrolase/oxidoreductase"/>
    <property type="match status" value="1"/>
</dbReference>